<dbReference type="SUPFAM" id="SSF51735">
    <property type="entry name" value="NAD(P)-binding Rossmann-fold domains"/>
    <property type="match status" value="1"/>
</dbReference>
<protein>
    <recommendedName>
        <fullName evidence="1">NAD(P)-binding domain-containing protein</fullName>
    </recommendedName>
</protein>
<dbReference type="Pfam" id="PF16363">
    <property type="entry name" value="GDP_Man_Dehyd"/>
    <property type="match status" value="1"/>
</dbReference>
<proteinExistence type="predicted"/>
<reference evidence="2" key="1">
    <citation type="journal article" date="2015" name="Nature">
        <title>Complex archaea that bridge the gap between prokaryotes and eukaryotes.</title>
        <authorList>
            <person name="Spang A."/>
            <person name="Saw J.H."/>
            <person name="Jorgensen S.L."/>
            <person name="Zaremba-Niedzwiedzka K."/>
            <person name="Martijn J."/>
            <person name="Lind A.E."/>
            <person name="van Eijk R."/>
            <person name="Schleper C."/>
            <person name="Guy L."/>
            <person name="Ettema T.J."/>
        </authorList>
    </citation>
    <scope>NUCLEOTIDE SEQUENCE</scope>
</reference>
<dbReference type="Gene3D" id="3.40.50.720">
    <property type="entry name" value="NAD(P)-binding Rossmann-like Domain"/>
    <property type="match status" value="1"/>
</dbReference>
<evidence type="ECO:0000313" key="2">
    <source>
        <dbReference type="EMBL" id="KKL85183.1"/>
    </source>
</evidence>
<comment type="caution">
    <text evidence="2">The sequence shown here is derived from an EMBL/GenBank/DDBJ whole genome shotgun (WGS) entry which is preliminary data.</text>
</comment>
<accession>A0A0F9FFV4</accession>
<dbReference type="InterPro" id="IPR016040">
    <property type="entry name" value="NAD(P)-bd_dom"/>
</dbReference>
<feature type="domain" description="NAD(P)-binding" evidence="1">
    <location>
        <begin position="4"/>
        <end position="308"/>
    </location>
</feature>
<name>A0A0F9FFV4_9ZZZZ</name>
<dbReference type="Gene3D" id="3.90.25.10">
    <property type="entry name" value="UDP-galactose 4-epimerase, domain 1"/>
    <property type="match status" value="1"/>
</dbReference>
<feature type="non-terminal residue" evidence="2">
    <location>
        <position position="309"/>
    </location>
</feature>
<dbReference type="InterPro" id="IPR036291">
    <property type="entry name" value="NAD(P)-bd_dom_sf"/>
</dbReference>
<gene>
    <name evidence="2" type="ORF">LCGC14_1957300</name>
</gene>
<dbReference type="EMBL" id="LAZR01021479">
    <property type="protein sequence ID" value="KKL85183.1"/>
    <property type="molecule type" value="Genomic_DNA"/>
</dbReference>
<evidence type="ECO:0000259" key="1">
    <source>
        <dbReference type="Pfam" id="PF16363"/>
    </source>
</evidence>
<dbReference type="AlphaFoldDB" id="A0A0F9FFV4"/>
<dbReference type="PANTHER" id="PTHR43000">
    <property type="entry name" value="DTDP-D-GLUCOSE 4,6-DEHYDRATASE-RELATED"/>
    <property type="match status" value="1"/>
</dbReference>
<sequence length="309" mass="34603">MRILVTGGAGFIGSNLVKYLFCKYSDYQIIVIDSLTYAGNLANIPNNIKDSSRFSFWYGDVRRTDLVNNLVAQSDVVVHLAAHTHVSRSIFDNISFYENDILGTQAVANAVANCNNVGRFIHISTSEVYGTALYAPMDEDHPLNPTTPYASAKVGGDRLVYSYWKTYGIPAVIVRPFNQFGKFQHLEKVIPRFITSALMDETLTIHGTGEYTRDWTYVEDLCEELDKIIHAPLEKLKGEVINIGSGRDISVIDIAYIILDVMNKPRSLITYLSDRPGQVERHIASTDKALRLLGWKATTAFEDGIRKTI</sequence>
<organism evidence="2">
    <name type="scientific">marine sediment metagenome</name>
    <dbReference type="NCBI Taxonomy" id="412755"/>
    <lineage>
        <taxon>unclassified sequences</taxon>
        <taxon>metagenomes</taxon>
        <taxon>ecological metagenomes</taxon>
    </lineage>
</organism>